<gene>
    <name evidence="14" type="ORF">ACELLULO517_17220</name>
</gene>
<keyword evidence="7 12" id="KW-1133">Transmembrane helix</keyword>
<evidence type="ECO:0000256" key="9">
    <source>
        <dbReference type="ARBA" id="ARBA00023065"/>
    </source>
</evidence>
<protein>
    <submittedName>
        <fullName evidence="14">Sodium:proton antiporter</fullName>
    </submittedName>
</protein>
<dbReference type="EMBL" id="JAESVA010000005">
    <property type="protein sequence ID" value="MCB8881988.1"/>
    <property type="molecule type" value="Genomic_DNA"/>
</dbReference>
<keyword evidence="8" id="KW-0915">Sodium</keyword>
<evidence type="ECO:0000313" key="15">
    <source>
        <dbReference type="Proteomes" id="UP000721844"/>
    </source>
</evidence>
<dbReference type="InterPro" id="IPR018422">
    <property type="entry name" value="Cation/H_exchanger_CPA1"/>
</dbReference>
<evidence type="ECO:0000259" key="13">
    <source>
        <dbReference type="Pfam" id="PF00999"/>
    </source>
</evidence>
<evidence type="ECO:0000256" key="1">
    <source>
        <dbReference type="ARBA" id="ARBA00004651"/>
    </source>
</evidence>
<dbReference type="GO" id="GO:0051453">
    <property type="term" value="P:regulation of intracellular pH"/>
    <property type="evidence" value="ECO:0007669"/>
    <property type="project" value="TreeGrafter"/>
</dbReference>
<dbReference type="Proteomes" id="UP000721844">
    <property type="component" value="Unassembled WGS sequence"/>
</dbReference>
<feature type="transmembrane region" description="Helical" evidence="12">
    <location>
        <begin position="257"/>
        <end position="275"/>
    </location>
</feature>
<evidence type="ECO:0000256" key="12">
    <source>
        <dbReference type="SAM" id="Phobius"/>
    </source>
</evidence>
<keyword evidence="10 12" id="KW-0472">Membrane</keyword>
<evidence type="ECO:0000256" key="5">
    <source>
        <dbReference type="ARBA" id="ARBA00022475"/>
    </source>
</evidence>
<feature type="transmembrane region" description="Helical" evidence="12">
    <location>
        <begin position="101"/>
        <end position="124"/>
    </location>
</feature>
<feature type="transmembrane region" description="Helical" evidence="12">
    <location>
        <begin position="287"/>
        <end position="308"/>
    </location>
</feature>
<feature type="transmembrane region" description="Helical" evidence="12">
    <location>
        <begin position="72"/>
        <end position="89"/>
    </location>
</feature>
<evidence type="ECO:0000256" key="2">
    <source>
        <dbReference type="ARBA" id="ARBA00007367"/>
    </source>
</evidence>
<dbReference type="Gene3D" id="6.10.140.1330">
    <property type="match status" value="1"/>
</dbReference>
<keyword evidence="4" id="KW-0050">Antiport</keyword>
<dbReference type="GO" id="GO:0015386">
    <property type="term" value="F:potassium:proton antiporter activity"/>
    <property type="evidence" value="ECO:0007669"/>
    <property type="project" value="TreeGrafter"/>
</dbReference>
<feature type="transmembrane region" description="Helical" evidence="12">
    <location>
        <begin position="356"/>
        <end position="377"/>
    </location>
</feature>
<keyword evidence="9" id="KW-0406">Ion transport</keyword>
<comment type="similarity">
    <text evidence="2">Belongs to the monovalent cation:proton antiporter 1 (CPA1) transporter (TC 2.A.36) family.</text>
</comment>
<comment type="subcellular location">
    <subcellularLocation>
        <location evidence="1">Cell membrane</location>
        <topology evidence="1">Multi-pass membrane protein</topology>
    </subcellularLocation>
</comment>
<dbReference type="AlphaFoldDB" id="A0A964E5H3"/>
<comment type="caution">
    <text evidence="14">The sequence shown here is derived from an EMBL/GenBank/DDBJ whole genome shotgun (WGS) entry which is preliminary data.</text>
</comment>
<dbReference type="GO" id="GO:0005886">
    <property type="term" value="C:plasma membrane"/>
    <property type="evidence" value="ECO:0007669"/>
    <property type="project" value="UniProtKB-SubCell"/>
</dbReference>
<reference evidence="14 15" key="1">
    <citation type="journal article" date="2021" name="Microorganisms">
        <title>Acidisoma silvae sp. nov. and Acidisomacellulosilytica sp. nov., Two Acidophilic Bacteria Isolated from Decaying Wood, Hydrolyzing Cellulose and Producing Poly-3-hydroxybutyrate.</title>
        <authorList>
            <person name="Mieszkin S."/>
            <person name="Pouder E."/>
            <person name="Uroz S."/>
            <person name="Simon-Colin C."/>
            <person name="Alain K."/>
        </authorList>
    </citation>
    <scope>NUCLEOTIDE SEQUENCE [LARGE SCALE GENOMIC DNA]</scope>
    <source>
        <strain evidence="14 15">HW T5.17</strain>
    </source>
</reference>
<feature type="transmembrane region" description="Helical" evidence="12">
    <location>
        <begin position="32"/>
        <end position="52"/>
    </location>
</feature>
<feature type="transmembrane region" description="Helical" evidence="12">
    <location>
        <begin position="130"/>
        <end position="155"/>
    </location>
</feature>
<evidence type="ECO:0000256" key="7">
    <source>
        <dbReference type="ARBA" id="ARBA00022989"/>
    </source>
</evidence>
<dbReference type="RefSeq" id="WP_227308640.1">
    <property type="nucleotide sequence ID" value="NZ_JAESVA010000005.1"/>
</dbReference>
<sequence>MDGLGFIAILLTLSAVFGIINYRLLRVHASTGVLIIALAVSVIAVALDPLIAPWSFRHWALELLHTVNLPSTLMNGALAFLLFAGSMHVDIRELLHRKWTVLALATFGTIIAVAVFGIGIWLVFAALGVAVPLIWCLVVGAILAPTDPVSVVGLLKRLGLPAGFRAIFAGEALFNDGVGVVVFTVLLGVATSSGHAETVAGVISSFLIEAVGAGILGFVTGWVALRLMRRVDDYNLELMLSLALATGTYSLANGLGLSGPIAVVMAGLAMGSEAGQTAMSEVARHHVMTFWSMIDELLNTLLFLLIGLEVVSVPITGLDLLAGVIAIALSLFARAVSVIIPIYLLRLHEVMGRHAIAALTWGGLRGGISVALALSLPEAAPRGHLLPVCYAVVVFTIIAQGLTMPRLVRNFRGQEPAETA</sequence>
<evidence type="ECO:0000256" key="3">
    <source>
        <dbReference type="ARBA" id="ARBA00022448"/>
    </source>
</evidence>
<evidence type="ECO:0000256" key="4">
    <source>
        <dbReference type="ARBA" id="ARBA00022449"/>
    </source>
</evidence>
<dbReference type="PANTHER" id="PTHR10110:SF195">
    <property type="entry name" value="NA(+)_H(+) ANTIPORTER NHAS2"/>
    <property type="match status" value="1"/>
</dbReference>
<keyword evidence="6 12" id="KW-0812">Transmembrane</keyword>
<feature type="transmembrane region" description="Helical" evidence="12">
    <location>
        <begin position="320"/>
        <end position="344"/>
    </location>
</feature>
<feature type="transmembrane region" description="Helical" evidence="12">
    <location>
        <begin position="167"/>
        <end position="190"/>
    </location>
</feature>
<keyword evidence="3" id="KW-0813">Transport</keyword>
<evidence type="ECO:0000256" key="6">
    <source>
        <dbReference type="ARBA" id="ARBA00022692"/>
    </source>
</evidence>
<accession>A0A964E5H3</accession>
<evidence type="ECO:0000256" key="10">
    <source>
        <dbReference type="ARBA" id="ARBA00023136"/>
    </source>
</evidence>
<keyword evidence="5" id="KW-1003">Cell membrane</keyword>
<dbReference type="Pfam" id="PF00999">
    <property type="entry name" value="Na_H_Exchanger"/>
    <property type="match status" value="1"/>
</dbReference>
<dbReference type="InterPro" id="IPR006153">
    <property type="entry name" value="Cation/H_exchanger_TM"/>
</dbReference>
<evidence type="ECO:0000256" key="8">
    <source>
        <dbReference type="ARBA" id="ARBA00023053"/>
    </source>
</evidence>
<keyword evidence="11" id="KW-0739">Sodium transport</keyword>
<keyword evidence="15" id="KW-1185">Reference proteome</keyword>
<dbReference type="GO" id="GO:0098719">
    <property type="term" value="P:sodium ion import across plasma membrane"/>
    <property type="evidence" value="ECO:0007669"/>
    <property type="project" value="TreeGrafter"/>
</dbReference>
<feature type="transmembrane region" description="Helical" evidence="12">
    <location>
        <begin position="383"/>
        <end position="402"/>
    </location>
</feature>
<proteinExistence type="inferred from homology"/>
<feature type="transmembrane region" description="Helical" evidence="12">
    <location>
        <begin position="6"/>
        <end position="25"/>
    </location>
</feature>
<evidence type="ECO:0000313" key="14">
    <source>
        <dbReference type="EMBL" id="MCB8881988.1"/>
    </source>
</evidence>
<evidence type="ECO:0000256" key="11">
    <source>
        <dbReference type="ARBA" id="ARBA00023201"/>
    </source>
</evidence>
<dbReference type="PANTHER" id="PTHR10110">
    <property type="entry name" value="SODIUM/HYDROGEN EXCHANGER"/>
    <property type="match status" value="1"/>
</dbReference>
<feature type="transmembrane region" description="Helical" evidence="12">
    <location>
        <begin position="202"/>
        <end position="225"/>
    </location>
</feature>
<feature type="domain" description="Cation/H+ exchanger transmembrane" evidence="13">
    <location>
        <begin position="13"/>
        <end position="409"/>
    </location>
</feature>
<name>A0A964E5H3_9PROT</name>
<organism evidence="14 15">
    <name type="scientific">Acidisoma cellulosilyticum</name>
    <dbReference type="NCBI Taxonomy" id="2802395"/>
    <lineage>
        <taxon>Bacteria</taxon>
        <taxon>Pseudomonadati</taxon>
        <taxon>Pseudomonadota</taxon>
        <taxon>Alphaproteobacteria</taxon>
        <taxon>Acetobacterales</taxon>
        <taxon>Acidocellaceae</taxon>
        <taxon>Acidisoma</taxon>
    </lineage>
</organism>
<dbReference type="GO" id="GO:0015385">
    <property type="term" value="F:sodium:proton antiporter activity"/>
    <property type="evidence" value="ECO:0007669"/>
    <property type="project" value="InterPro"/>
</dbReference>